<evidence type="ECO:0000313" key="1">
    <source>
        <dbReference type="EMBL" id="EDN93454.1"/>
    </source>
</evidence>
<evidence type="ECO:0000313" key="2">
    <source>
        <dbReference type="Proteomes" id="UP000001312"/>
    </source>
</evidence>
<sequence>MGGKQKKSAIDTAILLTTEIERNSRSKKKTSTLFLDVKGAFDHILLTSWDLGSICIYSTYAYKEQTKLNF</sequence>
<organism evidence="1 2">
    <name type="scientific">Sclerotinia sclerotiorum (strain ATCC 18683 / 1980 / Ss-1)</name>
    <name type="common">White mold</name>
    <name type="synonym">Whetzelinia sclerotiorum</name>
    <dbReference type="NCBI Taxonomy" id="665079"/>
    <lineage>
        <taxon>Eukaryota</taxon>
        <taxon>Fungi</taxon>
        <taxon>Dikarya</taxon>
        <taxon>Ascomycota</taxon>
        <taxon>Pezizomycotina</taxon>
        <taxon>Leotiomycetes</taxon>
        <taxon>Helotiales</taxon>
        <taxon>Sclerotiniaceae</taxon>
        <taxon>Sclerotinia</taxon>
    </lineage>
</organism>
<dbReference type="GeneID" id="5485698"/>
<name>A7EVG2_SCLS1</name>
<evidence type="ECO:0008006" key="3">
    <source>
        <dbReference type="Google" id="ProtNLM"/>
    </source>
</evidence>
<proteinExistence type="predicted"/>
<accession>A7EVG2</accession>
<gene>
    <name evidence="1" type="ORF">SS1G_09320</name>
</gene>
<reference evidence="2" key="1">
    <citation type="journal article" date="2011" name="PLoS Genet.">
        <title>Genomic analysis of the necrotrophic fungal pathogens Sclerotinia sclerotiorum and Botrytis cinerea.</title>
        <authorList>
            <person name="Amselem J."/>
            <person name="Cuomo C.A."/>
            <person name="van Kan J.A."/>
            <person name="Viaud M."/>
            <person name="Benito E.P."/>
            <person name="Couloux A."/>
            <person name="Coutinho P.M."/>
            <person name="de Vries R.P."/>
            <person name="Dyer P.S."/>
            <person name="Fillinger S."/>
            <person name="Fournier E."/>
            <person name="Gout L."/>
            <person name="Hahn M."/>
            <person name="Kohn L."/>
            <person name="Lapalu N."/>
            <person name="Plummer K.M."/>
            <person name="Pradier J.M."/>
            <person name="Quevillon E."/>
            <person name="Sharon A."/>
            <person name="Simon A."/>
            <person name="ten Have A."/>
            <person name="Tudzynski B."/>
            <person name="Tudzynski P."/>
            <person name="Wincker P."/>
            <person name="Andrew M."/>
            <person name="Anthouard V."/>
            <person name="Beever R.E."/>
            <person name="Beffa R."/>
            <person name="Benoit I."/>
            <person name="Bouzid O."/>
            <person name="Brault B."/>
            <person name="Chen Z."/>
            <person name="Choquer M."/>
            <person name="Collemare J."/>
            <person name="Cotton P."/>
            <person name="Danchin E.G."/>
            <person name="Da Silva C."/>
            <person name="Gautier A."/>
            <person name="Giraud C."/>
            <person name="Giraud T."/>
            <person name="Gonzalez C."/>
            <person name="Grossetete S."/>
            <person name="Guldener U."/>
            <person name="Henrissat B."/>
            <person name="Howlett B.J."/>
            <person name="Kodira C."/>
            <person name="Kretschmer M."/>
            <person name="Lappartient A."/>
            <person name="Leroch M."/>
            <person name="Levis C."/>
            <person name="Mauceli E."/>
            <person name="Neuveglise C."/>
            <person name="Oeser B."/>
            <person name="Pearson M."/>
            <person name="Poulain J."/>
            <person name="Poussereau N."/>
            <person name="Quesneville H."/>
            <person name="Rascle C."/>
            <person name="Schumacher J."/>
            <person name="Segurens B."/>
            <person name="Sexton A."/>
            <person name="Silva E."/>
            <person name="Sirven C."/>
            <person name="Soanes D.M."/>
            <person name="Talbot N.J."/>
            <person name="Templeton M."/>
            <person name="Yandava C."/>
            <person name="Yarden O."/>
            <person name="Zeng Q."/>
            <person name="Rollins J.A."/>
            <person name="Lebrun M.H."/>
            <person name="Dickman M."/>
        </authorList>
    </citation>
    <scope>NUCLEOTIDE SEQUENCE [LARGE SCALE GENOMIC DNA]</scope>
    <source>
        <strain evidence="2">ATCC 18683 / 1980 / Ss-1</strain>
    </source>
</reference>
<dbReference type="HOGENOM" id="CLU_2759343_0_0_1"/>
<dbReference type="AlphaFoldDB" id="A7EVG2"/>
<protein>
    <recommendedName>
        <fullName evidence="3">Reverse transcriptase domain-containing protein</fullName>
    </recommendedName>
</protein>
<dbReference type="InParanoid" id="A7EVG2"/>
<dbReference type="PANTHER" id="PTHR33481">
    <property type="entry name" value="REVERSE TRANSCRIPTASE"/>
    <property type="match status" value="1"/>
</dbReference>
<dbReference type="PANTHER" id="PTHR33481:SF1">
    <property type="entry name" value="ENDONUCLEASE_EXONUCLEASE_PHOSPHATASE DOMAIN-CONTAINING PROTEIN-RELATED"/>
    <property type="match status" value="1"/>
</dbReference>
<dbReference type="EMBL" id="CH476633">
    <property type="protein sequence ID" value="EDN93454.1"/>
    <property type="molecule type" value="Genomic_DNA"/>
</dbReference>
<keyword evidence="2" id="KW-1185">Reference proteome</keyword>
<dbReference type="RefSeq" id="XP_001589599.1">
    <property type="nucleotide sequence ID" value="XM_001589549.1"/>
</dbReference>
<dbReference type="Proteomes" id="UP000001312">
    <property type="component" value="Unassembled WGS sequence"/>
</dbReference>
<dbReference type="KEGG" id="ssl:SS1G_09320"/>